<reference evidence="2" key="2">
    <citation type="journal article" date="2020" name="Nat. Commun.">
        <title>Large-scale genome sequencing of mycorrhizal fungi provides insights into the early evolution of symbiotic traits.</title>
        <authorList>
            <person name="Miyauchi S."/>
            <person name="Kiss E."/>
            <person name="Kuo A."/>
            <person name="Drula E."/>
            <person name="Kohler A."/>
            <person name="Sanchez-Garcia M."/>
            <person name="Morin E."/>
            <person name="Andreopoulos B."/>
            <person name="Barry K.W."/>
            <person name="Bonito G."/>
            <person name="Buee M."/>
            <person name="Carver A."/>
            <person name="Chen C."/>
            <person name="Cichocki N."/>
            <person name="Clum A."/>
            <person name="Culley D."/>
            <person name="Crous P.W."/>
            <person name="Fauchery L."/>
            <person name="Girlanda M."/>
            <person name="Hayes R.D."/>
            <person name="Keri Z."/>
            <person name="LaButti K."/>
            <person name="Lipzen A."/>
            <person name="Lombard V."/>
            <person name="Magnuson J."/>
            <person name="Maillard F."/>
            <person name="Murat C."/>
            <person name="Nolan M."/>
            <person name="Ohm R.A."/>
            <person name="Pangilinan J."/>
            <person name="Pereira M.F."/>
            <person name="Perotto S."/>
            <person name="Peter M."/>
            <person name="Pfister S."/>
            <person name="Riley R."/>
            <person name="Sitrit Y."/>
            <person name="Stielow J.B."/>
            <person name="Szollosi G."/>
            <person name="Zifcakova L."/>
            <person name="Stursova M."/>
            <person name="Spatafora J.W."/>
            <person name="Tedersoo L."/>
            <person name="Vaario L.M."/>
            <person name="Yamada A."/>
            <person name="Yan M."/>
            <person name="Wang P."/>
            <person name="Xu J."/>
            <person name="Bruns T."/>
            <person name="Baldrian P."/>
            <person name="Vilgalys R."/>
            <person name="Dunand C."/>
            <person name="Henrissat B."/>
            <person name="Grigoriev I.V."/>
            <person name="Hibbett D."/>
            <person name="Nagy L.G."/>
            <person name="Martin F.M."/>
        </authorList>
    </citation>
    <scope>NUCLEOTIDE SEQUENCE</scope>
    <source>
        <strain evidence="2">BED1</strain>
    </source>
</reference>
<protein>
    <submittedName>
        <fullName evidence="2">Uncharacterized protein</fullName>
    </submittedName>
</protein>
<organism evidence="2 3">
    <name type="scientific">Boletus edulis BED1</name>
    <dbReference type="NCBI Taxonomy" id="1328754"/>
    <lineage>
        <taxon>Eukaryota</taxon>
        <taxon>Fungi</taxon>
        <taxon>Dikarya</taxon>
        <taxon>Basidiomycota</taxon>
        <taxon>Agaricomycotina</taxon>
        <taxon>Agaricomycetes</taxon>
        <taxon>Agaricomycetidae</taxon>
        <taxon>Boletales</taxon>
        <taxon>Boletineae</taxon>
        <taxon>Boletaceae</taxon>
        <taxon>Boletoideae</taxon>
        <taxon>Boletus</taxon>
    </lineage>
</organism>
<feature type="compositionally biased region" description="Low complexity" evidence="1">
    <location>
        <begin position="84"/>
        <end position="93"/>
    </location>
</feature>
<name>A0AAD4GFV5_BOLED</name>
<feature type="region of interest" description="Disordered" evidence="1">
    <location>
        <begin position="108"/>
        <end position="133"/>
    </location>
</feature>
<dbReference type="AlphaFoldDB" id="A0AAD4GFV5"/>
<feature type="region of interest" description="Disordered" evidence="1">
    <location>
        <begin position="50"/>
        <end position="93"/>
    </location>
</feature>
<evidence type="ECO:0000256" key="1">
    <source>
        <dbReference type="SAM" id="MobiDB-lite"/>
    </source>
</evidence>
<keyword evidence="3" id="KW-1185">Reference proteome</keyword>
<sequence length="296" mass="32453">MKLVYMKHRRIGTIHAPPLPRPTSTFGLDKEGNRDRGLLVGCLGSPTWETSLTSKSDGTSRRQRQRSSFAYQLHTRSTTRSKSKNSSSGSHSTAFASYSMHADRLVLPSSSGASRIPPESGGSASEPLPTHYHPRYGDFGEFHGVRSPHVPVATRRASPCSIRLVDGPSESKPVEYTFLSALPPNGIVASPLMGTRDSFQLTRCALKCHGKPVPPMPSLPLFLPFSLPNDPPPVRAREYLPPLRFSLLASVAKVFHSSHQVFEKKASIGRIPELDGLSGIDVFIRWRCSGDLEDSR</sequence>
<dbReference type="EMBL" id="WHUW01000009">
    <property type="protein sequence ID" value="KAF8442406.1"/>
    <property type="molecule type" value="Genomic_DNA"/>
</dbReference>
<evidence type="ECO:0000313" key="2">
    <source>
        <dbReference type="EMBL" id="KAF8442406.1"/>
    </source>
</evidence>
<reference evidence="2" key="1">
    <citation type="submission" date="2019-10" db="EMBL/GenBank/DDBJ databases">
        <authorList>
            <consortium name="DOE Joint Genome Institute"/>
            <person name="Kuo A."/>
            <person name="Miyauchi S."/>
            <person name="Kiss E."/>
            <person name="Drula E."/>
            <person name="Kohler A."/>
            <person name="Sanchez-Garcia M."/>
            <person name="Andreopoulos B."/>
            <person name="Barry K.W."/>
            <person name="Bonito G."/>
            <person name="Buee M."/>
            <person name="Carver A."/>
            <person name="Chen C."/>
            <person name="Cichocki N."/>
            <person name="Clum A."/>
            <person name="Culley D."/>
            <person name="Crous P.W."/>
            <person name="Fauchery L."/>
            <person name="Girlanda M."/>
            <person name="Hayes R."/>
            <person name="Keri Z."/>
            <person name="LaButti K."/>
            <person name="Lipzen A."/>
            <person name="Lombard V."/>
            <person name="Magnuson J."/>
            <person name="Maillard F."/>
            <person name="Morin E."/>
            <person name="Murat C."/>
            <person name="Nolan M."/>
            <person name="Ohm R."/>
            <person name="Pangilinan J."/>
            <person name="Pereira M."/>
            <person name="Perotto S."/>
            <person name="Peter M."/>
            <person name="Riley R."/>
            <person name="Sitrit Y."/>
            <person name="Stielow B."/>
            <person name="Szollosi G."/>
            <person name="Zifcakova L."/>
            <person name="Stursova M."/>
            <person name="Spatafora J.W."/>
            <person name="Tedersoo L."/>
            <person name="Vaario L.-M."/>
            <person name="Yamada A."/>
            <person name="Yan M."/>
            <person name="Wang P."/>
            <person name="Xu J."/>
            <person name="Bruns T."/>
            <person name="Baldrian P."/>
            <person name="Vilgalys R."/>
            <person name="Henrissat B."/>
            <person name="Grigoriev I.V."/>
            <person name="Hibbett D."/>
            <person name="Nagy L.G."/>
            <person name="Martin F.M."/>
        </authorList>
    </citation>
    <scope>NUCLEOTIDE SEQUENCE</scope>
    <source>
        <strain evidence="2">BED1</strain>
    </source>
</reference>
<dbReference type="Proteomes" id="UP001194468">
    <property type="component" value="Unassembled WGS sequence"/>
</dbReference>
<comment type="caution">
    <text evidence="2">The sequence shown here is derived from an EMBL/GenBank/DDBJ whole genome shotgun (WGS) entry which is preliminary data.</text>
</comment>
<gene>
    <name evidence="2" type="ORF">L210DRAFT_3536530</name>
</gene>
<proteinExistence type="predicted"/>
<evidence type="ECO:0000313" key="3">
    <source>
        <dbReference type="Proteomes" id="UP001194468"/>
    </source>
</evidence>
<accession>A0AAD4GFV5</accession>